<name>A0A0B7A1W8_9EUPU</name>
<organism evidence="2">
    <name type="scientific">Arion vulgaris</name>
    <dbReference type="NCBI Taxonomy" id="1028688"/>
    <lineage>
        <taxon>Eukaryota</taxon>
        <taxon>Metazoa</taxon>
        <taxon>Spiralia</taxon>
        <taxon>Lophotrochozoa</taxon>
        <taxon>Mollusca</taxon>
        <taxon>Gastropoda</taxon>
        <taxon>Heterobranchia</taxon>
        <taxon>Euthyneura</taxon>
        <taxon>Panpulmonata</taxon>
        <taxon>Eupulmonata</taxon>
        <taxon>Stylommatophora</taxon>
        <taxon>Helicina</taxon>
        <taxon>Arionoidea</taxon>
        <taxon>Arionidae</taxon>
        <taxon>Arion</taxon>
    </lineage>
</organism>
<dbReference type="EMBL" id="HACG01027236">
    <property type="protein sequence ID" value="CEK74101.1"/>
    <property type="molecule type" value="Transcribed_RNA"/>
</dbReference>
<proteinExistence type="predicted"/>
<gene>
    <name evidence="2" type="primary">ORF89645</name>
</gene>
<accession>A0A0B7A1W8</accession>
<dbReference type="AlphaFoldDB" id="A0A0B7A1W8"/>
<feature type="region of interest" description="Disordered" evidence="1">
    <location>
        <begin position="48"/>
        <end position="68"/>
    </location>
</feature>
<reference evidence="2" key="1">
    <citation type="submission" date="2014-12" db="EMBL/GenBank/DDBJ databases">
        <title>Insight into the proteome of Arion vulgaris.</title>
        <authorList>
            <person name="Aradska J."/>
            <person name="Bulat T."/>
            <person name="Smidak R."/>
            <person name="Sarate P."/>
            <person name="Gangsoo J."/>
            <person name="Sialana F."/>
            <person name="Bilban M."/>
            <person name="Lubec G."/>
        </authorList>
    </citation>
    <scope>NUCLEOTIDE SEQUENCE</scope>
    <source>
        <tissue evidence="2">Skin</tissue>
    </source>
</reference>
<feature type="compositionally biased region" description="Low complexity" evidence="1">
    <location>
        <begin position="52"/>
        <end position="68"/>
    </location>
</feature>
<protein>
    <submittedName>
        <fullName evidence="2">Uncharacterized protein</fullName>
    </submittedName>
</protein>
<sequence length="68" mass="8257">MCNKVEICQFTVLGIHCKGQRLSRTERWEWDWGGRDVIHVVYQYESMHQSDQSSKTSHYQQQQQSYQY</sequence>
<evidence type="ECO:0000256" key="1">
    <source>
        <dbReference type="SAM" id="MobiDB-lite"/>
    </source>
</evidence>
<evidence type="ECO:0000313" key="2">
    <source>
        <dbReference type="EMBL" id="CEK74101.1"/>
    </source>
</evidence>